<feature type="region of interest" description="Disordered" evidence="1">
    <location>
        <begin position="1"/>
        <end position="26"/>
    </location>
</feature>
<gene>
    <name evidence="2" type="ORF">BCR35DRAFT_303810</name>
</gene>
<feature type="compositionally biased region" description="Polar residues" evidence="1">
    <location>
        <begin position="1"/>
        <end position="13"/>
    </location>
</feature>
<comment type="caution">
    <text evidence="2">The sequence shown here is derived from an EMBL/GenBank/DDBJ whole genome shotgun (WGS) entry which is preliminary data.</text>
</comment>
<dbReference type="EMBL" id="MCGR01000021">
    <property type="protein sequence ID" value="ORY82397.1"/>
    <property type="molecule type" value="Genomic_DNA"/>
</dbReference>
<evidence type="ECO:0000313" key="2">
    <source>
        <dbReference type="EMBL" id="ORY82397.1"/>
    </source>
</evidence>
<organism evidence="2 3">
    <name type="scientific">Leucosporidium creatinivorum</name>
    <dbReference type="NCBI Taxonomy" id="106004"/>
    <lineage>
        <taxon>Eukaryota</taxon>
        <taxon>Fungi</taxon>
        <taxon>Dikarya</taxon>
        <taxon>Basidiomycota</taxon>
        <taxon>Pucciniomycotina</taxon>
        <taxon>Microbotryomycetes</taxon>
        <taxon>Leucosporidiales</taxon>
        <taxon>Leucosporidium</taxon>
    </lineage>
</organism>
<sequence length="140" mass="15780">MDAQPAQQPTSTPYARPRQPEDSPAAALPTETLIRVLELAMEAEWSPFDRQRMRWRFQKVSWQWWKALGEQKEYAVRTEEETQALKQALSTTGRGGVVQSLALGMTLRDQHDDPSPAELVVLCTAIKELKVQIGALAPHD</sequence>
<proteinExistence type="predicted"/>
<dbReference type="Proteomes" id="UP000193467">
    <property type="component" value="Unassembled WGS sequence"/>
</dbReference>
<accession>A0A1Y2FFL2</accession>
<dbReference type="InParanoid" id="A0A1Y2FFL2"/>
<name>A0A1Y2FFL2_9BASI</name>
<evidence type="ECO:0000313" key="3">
    <source>
        <dbReference type="Proteomes" id="UP000193467"/>
    </source>
</evidence>
<keyword evidence="3" id="KW-1185">Reference proteome</keyword>
<dbReference type="AlphaFoldDB" id="A0A1Y2FFL2"/>
<evidence type="ECO:0000256" key="1">
    <source>
        <dbReference type="SAM" id="MobiDB-lite"/>
    </source>
</evidence>
<protein>
    <submittedName>
        <fullName evidence="2">Uncharacterized protein</fullName>
    </submittedName>
</protein>
<reference evidence="2 3" key="1">
    <citation type="submission" date="2016-07" db="EMBL/GenBank/DDBJ databases">
        <title>Pervasive Adenine N6-methylation of Active Genes in Fungi.</title>
        <authorList>
            <consortium name="DOE Joint Genome Institute"/>
            <person name="Mondo S.J."/>
            <person name="Dannebaum R.O."/>
            <person name="Kuo R.C."/>
            <person name="Labutti K."/>
            <person name="Haridas S."/>
            <person name="Kuo A."/>
            <person name="Salamov A."/>
            <person name="Ahrendt S.R."/>
            <person name="Lipzen A."/>
            <person name="Sullivan W."/>
            <person name="Andreopoulos W.B."/>
            <person name="Clum A."/>
            <person name="Lindquist E."/>
            <person name="Daum C."/>
            <person name="Ramamoorthy G.K."/>
            <person name="Gryganskyi A."/>
            <person name="Culley D."/>
            <person name="Magnuson J.K."/>
            <person name="James T.Y."/>
            <person name="O'Malley M.A."/>
            <person name="Stajich J.E."/>
            <person name="Spatafora J.W."/>
            <person name="Visel A."/>
            <person name="Grigoriev I.V."/>
        </authorList>
    </citation>
    <scope>NUCLEOTIDE SEQUENCE [LARGE SCALE GENOMIC DNA]</scope>
    <source>
        <strain evidence="2 3">62-1032</strain>
    </source>
</reference>